<feature type="region of interest" description="Disordered" evidence="1">
    <location>
        <begin position="126"/>
        <end position="161"/>
    </location>
</feature>
<feature type="region of interest" description="Disordered" evidence="1">
    <location>
        <begin position="741"/>
        <end position="767"/>
    </location>
</feature>
<feature type="compositionally biased region" description="Acidic residues" evidence="1">
    <location>
        <begin position="490"/>
        <end position="500"/>
    </location>
</feature>
<feature type="compositionally biased region" description="Basic residues" evidence="1">
    <location>
        <begin position="38"/>
        <end position="48"/>
    </location>
</feature>
<feature type="region of interest" description="Disordered" evidence="1">
    <location>
        <begin position="287"/>
        <end position="319"/>
    </location>
</feature>
<dbReference type="Proteomes" id="UP000694941">
    <property type="component" value="Unplaced"/>
</dbReference>
<accession>A0ABM1C057</accession>
<feature type="region of interest" description="Disordered" evidence="1">
    <location>
        <begin position="1"/>
        <end position="86"/>
    </location>
</feature>
<keyword evidence="2" id="KW-1185">Reference proteome</keyword>
<evidence type="ECO:0000313" key="2">
    <source>
        <dbReference type="Proteomes" id="UP000694941"/>
    </source>
</evidence>
<name>A0ABM1C057_LIMPO</name>
<feature type="compositionally biased region" description="Basic and acidic residues" evidence="1">
    <location>
        <begin position="654"/>
        <end position="672"/>
    </location>
</feature>
<protein>
    <submittedName>
        <fullName evidence="3">Uncharacterized protein LOC106475788</fullName>
    </submittedName>
</protein>
<dbReference type="RefSeq" id="XP_013791919.2">
    <property type="nucleotide sequence ID" value="XM_013936465.2"/>
</dbReference>
<evidence type="ECO:0000313" key="3">
    <source>
        <dbReference type="RefSeq" id="XP_013791919.2"/>
    </source>
</evidence>
<reference evidence="3" key="1">
    <citation type="submission" date="2025-08" db="UniProtKB">
        <authorList>
            <consortium name="RefSeq"/>
        </authorList>
    </citation>
    <scope>IDENTIFICATION</scope>
    <source>
        <tissue evidence="3">Muscle</tissue>
    </source>
</reference>
<feature type="compositionally biased region" description="Basic and acidic residues" evidence="1">
    <location>
        <begin position="892"/>
        <end position="901"/>
    </location>
</feature>
<feature type="compositionally biased region" description="Polar residues" evidence="1">
    <location>
        <begin position="1"/>
        <end position="27"/>
    </location>
</feature>
<feature type="compositionally biased region" description="Polar residues" evidence="1">
    <location>
        <begin position="126"/>
        <end position="139"/>
    </location>
</feature>
<feature type="region of interest" description="Disordered" evidence="1">
    <location>
        <begin position="481"/>
        <end position="672"/>
    </location>
</feature>
<sequence>MPVTTRSSTSESNPDSVADNTSDSYATVTKGVVNPIKPRNHRRNKPKAPKPPGMNELTISVTPEPDGRPHSAPMTPATSENTSREFLRPSSLVQVVNLSVSNVNGSRAPSIRYSLLQGYTELDNRNTGVNHSQSASSKGPIQPEFSACEPSTSEQPCGDTVDSESFVMPQPAGLLLSVDAEGRSRNPSTAGQAVAGQIPSAEIPYMTPPLQHSPLMTNMEDGGEISSGNKDTPYNMISVREPLAKVREETLKLQLRQQPGTSSNQVSGSQSSEGHYMVVPDEEEMYEEIDPGSSQHSERSSSMYASIEPERRQLPPAPPTVESLKCVAQAHSRQASYTSATSFDISDVMGTTEDDANQLMKDLSGLYSVVDKSGKQRQTIHLAEGVSFLPSSKDEPQTVEEMYAKVHKKRHGSSSSASGMEEIGKYSYPPSVDVFAPPVPPKSPTVVTDFPLDPSPTTRRHVVNSAVLPVANSIIMFSPRPQSTDIVTRDDDDDGEDSDPGYEPVKHQSLATNDPDYEPLKHQKYTSNNPSYESLKYKKYTSNDPGYESVKDKKYVSNDPGYGLVKQKKYASNDPGYESVKEKKHASNDPGYESVKQKKYASNDPGYESVKQKKHASNDPGYESVKQKKHASNDPGYESVKDKKYGSNDPGYESVKDKKHASNDPGYERVKGDLDDLRYENVAQPAVAGKSLNGFTWESPANNMTHMPQDQTLRHHGYESLKGLHRNDSDATESYYEKVRPRGYDSNSEFGDPDYEPVRRHESERADPNYEKIRRLARAESDVTDPGYECVKKPPLPPLNAATSHEPPYEIVHGAESDVSEPGYESVHHQDHGKHQSTSGHVVEEFFNYLIDPSSKVEGLTFSYPDYEMVKHMHSNTPNRSDDSEEFYETIPSKDRSESHVLETVPQLTDYNPDEDRGSKICSGGRSNDSKVKDEQENSIPVSSHVTKMEQTKPEESTIKVGATREVEEYPKWDSGPVEV</sequence>
<organism evidence="2 3">
    <name type="scientific">Limulus polyphemus</name>
    <name type="common">Atlantic horseshoe crab</name>
    <dbReference type="NCBI Taxonomy" id="6850"/>
    <lineage>
        <taxon>Eukaryota</taxon>
        <taxon>Metazoa</taxon>
        <taxon>Ecdysozoa</taxon>
        <taxon>Arthropoda</taxon>
        <taxon>Chelicerata</taxon>
        <taxon>Merostomata</taxon>
        <taxon>Xiphosura</taxon>
        <taxon>Limulidae</taxon>
        <taxon>Limulus</taxon>
    </lineage>
</organism>
<feature type="compositionally biased region" description="Basic and acidic residues" evidence="1">
    <location>
        <begin position="756"/>
        <end position="767"/>
    </location>
</feature>
<feature type="compositionally biased region" description="Basic and acidic residues" evidence="1">
    <location>
        <begin position="947"/>
        <end position="972"/>
    </location>
</feature>
<dbReference type="GeneID" id="106475788"/>
<feature type="compositionally biased region" description="Polar residues" evidence="1">
    <location>
        <begin position="292"/>
        <end position="304"/>
    </location>
</feature>
<proteinExistence type="predicted"/>
<gene>
    <name evidence="3" type="primary">LOC106475788</name>
</gene>
<evidence type="ECO:0000256" key="1">
    <source>
        <dbReference type="SAM" id="MobiDB-lite"/>
    </source>
</evidence>
<feature type="region of interest" description="Disordered" evidence="1">
    <location>
        <begin position="891"/>
        <end position="980"/>
    </location>
</feature>